<reference evidence="2 3" key="1">
    <citation type="submission" date="2019-07" db="EMBL/GenBank/DDBJ databases">
        <title>Whole genome shotgun sequence of Alkalibacillus haloalkaliphilus NBRC 103110.</title>
        <authorList>
            <person name="Hosoyama A."/>
            <person name="Uohara A."/>
            <person name="Ohji S."/>
            <person name="Ichikawa N."/>
        </authorList>
    </citation>
    <scope>NUCLEOTIDE SEQUENCE [LARGE SCALE GENOMIC DNA]</scope>
    <source>
        <strain evidence="2 3">NBRC 103110</strain>
    </source>
</reference>
<dbReference type="RefSeq" id="WP_146816259.1">
    <property type="nucleotide sequence ID" value="NZ_BJYA01000011.1"/>
</dbReference>
<evidence type="ECO:0000313" key="3">
    <source>
        <dbReference type="Proteomes" id="UP000321440"/>
    </source>
</evidence>
<dbReference type="Pfam" id="PF07969">
    <property type="entry name" value="Amidohydro_3"/>
    <property type="match status" value="1"/>
</dbReference>
<dbReference type="PANTHER" id="PTHR22642:SF2">
    <property type="entry name" value="PROTEIN LONG AFTER FAR-RED 3"/>
    <property type="match status" value="1"/>
</dbReference>
<dbReference type="PANTHER" id="PTHR22642">
    <property type="entry name" value="IMIDAZOLONEPROPIONASE"/>
    <property type="match status" value="1"/>
</dbReference>
<evidence type="ECO:0000259" key="1">
    <source>
        <dbReference type="Pfam" id="PF07969"/>
    </source>
</evidence>
<proteinExistence type="predicted"/>
<dbReference type="GO" id="GO:0016810">
    <property type="term" value="F:hydrolase activity, acting on carbon-nitrogen (but not peptide) bonds"/>
    <property type="evidence" value="ECO:0007669"/>
    <property type="project" value="InterPro"/>
</dbReference>
<protein>
    <submittedName>
        <fullName evidence="2">Putative amidohydrolase YtcJ</fullName>
    </submittedName>
</protein>
<accession>A0A511W754</accession>
<organism evidence="2 3">
    <name type="scientific">Alkalibacillus haloalkaliphilus</name>
    <dbReference type="NCBI Taxonomy" id="94136"/>
    <lineage>
        <taxon>Bacteria</taxon>
        <taxon>Bacillati</taxon>
        <taxon>Bacillota</taxon>
        <taxon>Bacilli</taxon>
        <taxon>Bacillales</taxon>
        <taxon>Bacillaceae</taxon>
        <taxon>Alkalibacillus</taxon>
    </lineage>
</organism>
<dbReference type="Gene3D" id="3.10.310.70">
    <property type="match status" value="1"/>
</dbReference>
<dbReference type="SUPFAM" id="SSF51338">
    <property type="entry name" value="Composite domain of metallo-dependent hydrolases"/>
    <property type="match status" value="1"/>
</dbReference>
<name>A0A511W754_9BACI</name>
<dbReference type="InterPro" id="IPR011059">
    <property type="entry name" value="Metal-dep_hydrolase_composite"/>
</dbReference>
<dbReference type="AlphaFoldDB" id="A0A511W754"/>
<dbReference type="InterPro" id="IPR033932">
    <property type="entry name" value="YtcJ-like"/>
</dbReference>
<dbReference type="CDD" id="cd01300">
    <property type="entry name" value="YtcJ_like"/>
    <property type="match status" value="1"/>
</dbReference>
<dbReference type="InterPro" id="IPR032466">
    <property type="entry name" value="Metal_Hydrolase"/>
</dbReference>
<gene>
    <name evidence="2" type="primary">ytcJ</name>
    <name evidence="2" type="ORF">AHA02nite_16890</name>
</gene>
<keyword evidence="3" id="KW-1185">Reference proteome</keyword>
<dbReference type="InterPro" id="IPR013108">
    <property type="entry name" value="Amidohydro_3"/>
</dbReference>
<evidence type="ECO:0000313" key="2">
    <source>
        <dbReference type="EMBL" id="GEN45913.1"/>
    </source>
</evidence>
<dbReference type="Gene3D" id="3.20.20.140">
    <property type="entry name" value="Metal-dependent hydrolases"/>
    <property type="match status" value="1"/>
</dbReference>
<dbReference type="EMBL" id="BJYA01000011">
    <property type="protein sequence ID" value="GEN45913.1"/>
    <property type="molecule type" value="Genomic_DNA"/>
</dbReference>
<dbReference type="Gene3D" id="2.30.40.10">
    <property type="entry name" value="Urease, subunit C, domain 1"/>
    <property type="match status" value="1"/>
</dbReference>
<feature type="domain" description="Amidohydrolase 3" evidence="1">
    <location>
        <begin position="55"/>
        <end position="525"/>
    </location>
</feature>
<comment type="caution">
    <text evidence="2">The sequence shown here is derived from an EMBL/GenBank/DDBJ whole genome shotgun (WGS) entry which is preliminary data.</text>
</comment>
<sequence>MGKIWYGGTIYTMNREGESVEAIYEVNGKIADVGTVDQLMDQYKEKVTEQVYFDGVMLPGFIDSHLHIIGHGERLIRLDITYAQSREELINKVEEYSRSLADHKWLIAEGFNENNWEEPDVIHRDELDAICPNHPVILTRVCRHAMVANSRAMELAGIDELTEEPDGGVIEKDDQGRLTGYFHDQAQELLKEAMPEPDQAYLERAINASVDDLLSYGLVSGHSEDLSYYGGYEKTVQAFQNTVEKDQRFRAHLLVHHEIVEDYVEDQGKGHTTDDWLEFGAMKLFVDGALGGRTALLSQAYHDDQSTNGVAIHSDEDLDKLIQQARSYDMAVAVHVIGDLATEKVLNAIAANPPKQGLKDRIIHAQIMRSDLIERMKQLPIVIDIQPTFVSSDFPWAIERVGYSLIKTSYAWKTYLEEGILCAGGSDAPIEEVNPINGIAASVNRRSMFDGNVYLEDESLSVYEAIKLYTVNPAKVINKDHVQGKISPGHFADFVVLDKDPFEVEKSKLDEIKVNQTIVNGRVVYDDQAVNIK</sequence>
<dbReference type="SUPFAM" id="SSF51556">
    <property type="entry name" value="Metallo-dependent hydrolases"/>
    <property type="match status" value="1"/>
</dbReference>
<dbReference type="Proteomes" id="UP000321440">
    <property type="component" value="Unassembled WGS sequence"/>
</dbReference>
<keyword evidence="2" id="KW-0378">Hydrolase</keyword>
<dbReference type="OrthoDB" id="9767366at2"/>